<dbReference type="Proteomes" id="UP000253426">
    <property type="component" value="Unassembled WGS sequence"/>
</dbReference>
<dbReference type="RefSeq" id="WP_113957919.1">
    <property type="nucleotide sequence ID" value="NZ_QNRR01000002.1"/>
</dbReference>
<accession>A0A366HUM7</accession>
<dbReference type="EMBL" id="QNRR01000002">
    <property type="protein sequence ID" value="RBP46407.1"/>
    <property type="molecule type" value="Genomic_DNA"/>
</dbReference>
<protein>
    <submittedName>
        <fullName evidence="1">Uncharacterized protein</fullName>
    </submittedName>
</protein>
<dbReference type="AlphaFoldDB" id="A0A366HUM7"/>
<keyword evidence="2" id="KW-1185">Reference proteome</keyword>
<gene>
    <name evidence="1" type="ORF">DES53_102798</name>
</gene>
<reference evidence="1 2" key="1">
    <citation type="submission" date="2018-06" db="EMBL/GenBank/DDBJ databases">
        <title>Genomic Encyclopedia of Type Strains, Phase IV (KMG-IV): sequencing the most valuable type-strain genomes for metagenomic binning, comparative biology and taxonomic classification.</title>
        <authorList>
            <person name="Goeker M."/>
        </authorList>
    </citation>
    <scope>NUCLEOTIDE SEQUENCE [LARGE SCALE GENOMIC DNA]</scope>
    <source>
        <strain evidence="1 2">DSM 25532</strain>
    </source>
</reference>
<name>A0A366HUM7_9BACT</name>
<evidence type="ECO:0000313" key="2">
    <source>
        <dbReference type="Proteomes" id="UP000253426"/>
    </source>
</evidence>
<comment type="caution">
    <text evidence="1">The sequence shown here is derived from an EMBL/GenBank/DDBJ whole genome shotgun (WGS) entry which is preliminary data.</text>
</comment>
<sequence length="97" mass="11315">MSPRKRGSLTLWIVAALAVLMIYTLAIPALRGLFYRPPMFSSGPDRLSEREGIPPWLTQGSHPYDWAATNIPPLKLLLRRYQQWYLEWGYNFTHEQP</sequence>
<organism evidence="1 2">
    <name type="scientific">Roseimicrobium gellanilyticum</name>
    <dbReference type="NCBI Taxonomy" id="748857"/>
    <lineage>
        <taxon>Bacteria</taxon>
        <taxon>Pseudomonadati</taxon>
        <taxon>Verrucomicrobiota</taxon>
        <taxon>Verrucomicrobiia</taxon>
        <taxon>Verrucomicrobiales</taxon>
        <taxon>Verrucomicrobiaceae</taxon>
        <taxon>Roseimicrobium</taxon>
    </lineage>
</organism>
<evidence type="ECO:0000313" key="1">
    <source>
        <dbReference type="EMBL" id="RBP46407.1"/>
    </source>
</evidence>
<proteinExistence type="predicted"/>